<accession>A0AA36J3Q5</accession>
<sequence length="230" mass="26303">MLDRILEDLRLRVFQDSKGAPTDGDPRSQTIFERMAEKLLEGPSRAEIAEAKAGQRLPSTWTRQWKAYVAKCLASIDRRSELRDGNNQPRVTRVYNKIHALQHVELADWQGRPRARIVFNGADVVEVLLTDLRGKQERHTQQSFALSAKACPKESFQRARLACVPLLDAARAEGVVQSLEELCREVFPRLDMLFKRELDEGRQFVPCAEDLEEMSFEVLLDELEKLISQG</sequence>
<comment type="caution">
    <text evidence="1">The sequence shown here is derived from an EMBL/GenBank/DDBJ whole genome shotgun (WGS) entry which is preliminary data.</text>
</comment>
<proteinExistence type="predicted"/>
<name>A0AA36J3Q5_9DINO</name>
<organism evidence="1 2">
    <name type="scientific">Effrenium voratum</name>
    <dbReference type="NCBI Taxonomy" id="2562239"/>
    <lineage>
        <taxon>Eukaryota</taxon>
        <taxon>Sar</taxon>
        <taxon>Alveolata</taxon>
        <taxon>Dinophyceae</taxon>
        <taxon>Suessiales</taxon>
        <taxon>Symbiodiniaceae</taxon>
        <taxon>Effrenium</taxon>
    </lineage>
</organism>
<evidence type="ECO:0000313" key="1">
    <source>
        <dbReference type="EMBL" id="CAJ1398534.1"/>
    </source>
</evidence>
<keyword evidence="2" id="KW-1185">Reference proteome</keyword>
<protein>
    <submittedName>
        <fullName evidence="1">Uncharacterized protein</fullName>
    </submittedName>
</protein>
<dbReference type="AlphaFoldDB" id="A0AA36J3Q5"/>
<gene>
    <name evidence="1" type="ORF">EVOR1521_LOCUS22307</name>
</gene>
<dbReference type="Proteomes" id="UP001178507">
    <property type="component" value="Unassembled WGS sequence"/>
</dbReference>
<evidence type="ECO:0000313" key="2">
    <source>
        <dbReference type="Proteomes" id="UP001178507"/>
    </source>
</evidence>
<dbReference type="EMBL" id="CAUJNA010003303">
    <property type="protein sequence ID" value="CAJ1398534.1"/>
    <property type="molecule type" value="Genomic_DNA"/>
</dbReference>
<reference evidence="1" key="1">
    <citation type="submission" date="2023-08" db="EMBL/GenBank/DDBJ databases">
        <authorList>
            <person name="Chen Y."/>
            <person name="Shah S."/>
            <person name="Dougan E. K."/>
            <person name="Thang M."/>
            <person name="Chan C."/>
        </authorList>
    </citation>
    <scope>NUCLEOTIDE SEQUENCE</scope>
</reference>